<proteinExistence type="predicted"/>
<sequence>MLEAMREAGRGGSRASRERSPFARASMGARQASSVQDRRGSTLTRRHACRKQADHHLAMASGDTSDSRSSVTWRHDSRASFGDRGARYGSYRLDAIKACARQHLNASAKSAIIPPLPLIADDLVCAPLGLTRLRDTSLSETGLAKRNAPDYRLTAIRPSMRLTPPSMSVVRAHWGLSRTGFEAIDQADAEIHPIQSPLPVAG</sequence>
<evidence type="ECO:0000256" key="1">
    <source>
        <dbReference type="SAM" id="MobiDB-lite"/>
    </source>
</evidence>
<keyword evidence="3" id="KW-1185">Reference proteome</keyword>
<reference evidence="2 3" key="1">
    <citation type="submission" date="2019-03" db="EMBL/GenBank/DDBJ databases">
        <title>Genomic Encyclopedia of Type Strains, Phase IV (KMG-IV): sequencing the most valuable type-strain genomes for metagenomic binning, comparative biology and taxonomic classification.</title>
        <authorList>
            <person name="Goeker M."/>
        </authorList>
    </citation>
    <scope>NUCLEOTIDE SEQUENCE [LARGE SCALE GENOMIC DNA]</scope>
    <source>
        <strain evidence="2 3">DSM 11901</strain>
    </source>
</reference>
<feature type="region of interest" description="Disordered" evidence="1">
    <location>
        <begin position="1"/>
        <end position="75"/>
    </location>
</feature>
<comment type="caution">
    <text evidence="2">The sequence shown here is derived from an EMBL/GenBank/DDBJ whole genome shotgun (WGS) entry which is preliminary data.</text>
</comment>
<feature type="compositionally biased region" description="Polar residues" evidence="1">
    <location>
        <begin position="62"/>
        <end position="72"/>
    </location>
</feature>
<gene>
    <name evidence="2" type="ORF">EV672_105232</name>
</gene>
<dbReference type="AlphaFoldDB" id="A0A4R6RAU4"/>
<evidence type="ECO:0000313" key="3">
    <source>
        <dbReference type="Proteomes" id="UP000294593"/>
    </source>
</evidence>
<name>A0A4R6RAU4_9BURK</name>
<accession>A0A4R6RAU4</accession>
<dbReference type="Proteomes" id="UP000294593">
    <property type="component" value="Unassembled WGS sequence"/>
</dbReference>
<evidence type="ECO:0000313" key="2">
    <source>
        <dbReference type="EMBL" id="TDP83045.1"/>
    </source>
</evidence>
<protein>
    <submittedName>
        <fullName evidence="2">Uncharacterized protein</fullName>
    </submittedName>
</protein>
<feature type="compositionally biased region" description="Basic and acidic residues" evidence="1">
    <location>
        <begin position="1"/>
        <end position="21"/>
    </location>
</feature>
<organism evidence="2 3">
    <name type="scientific">Aquabacterium commune</name>
    <dbReference type="NCBI Taxonomy" id="70586"/>
    <lineage>
        <taxon>Bacteria</taxon>
        <taxon>Pseudomonadati</taxon>
        <taxon>Pseudomonadota</taxon>
        <taxon>Betaproteobacteria</taxon>
        <taxon>Burkholderiales</taxon>
        <taxon>Aquabacterium</taxon>
    </lineage>
</organism>
<dbReference type="EMBL" id="SNXW01000005">
    <property type="protein sequence ID" value="TDP83045.1"/>
    <property type="molecule type" value="Genomic_DNA"/>
</dbReference>